<dbReference type="GO" id="GO:0055085">
    <property type="term" value="P:transmembrane transport"/>
    <property type="evidence" value="ECO:0007669"/>
    <property type="project" value="UniProtKB-ARBA"/>
</dbReference>
<dbReference type="SMART" id="SM00382">
    <property type="entry name" value="AAA"/>
    <property type="match status" value="1"/>
</dbReference>
<dbReference type="Proteomes" id="UP000000438">
    <property type="component" value="Chromosome"/>
</dbReference>
<accession>Q6L103</accession>
<dbReference type="OrthoDB" id="57213at2157"/>
<dbReference type="GeneID" id="2844588"/>
<dbReference type="GO" id="GO:0005524">
    <property type="term" value="F:ATP binding"/>
    <property type="evidence" value="ECO:0007669"/>
    <property type="project" value="UniProtKB-KW"/>
</dbReference>
<evidence type="ECO:0000256" key="1">
    <source>
        <dbReference type="ARBA" id="ARBA00005417"/>
    </source>
</evidence>
<keyword evidence="4" id="KW-0067">ATP-binding</keyword>
<reference evidence="6" key="2">
    <citation type="submission" date="2004-02" db="EMBL/GenBank/DDBJ databases">
        <authorList>
            <person name="Fuetterer O."/>
            <person name="Angelov A."/>
            <person name="Liesegang H."/>
            <person name="Gottschalk G."/>
            <person name="Schleper C."/>
            <person name="Schepers B."/>
            <person name="Dock C."/>
            <person name="Antranikian G."/>
            <person name="Liebl W."/>
        </authorList>
    </citation>
    <scope>NUCLEOTIDE SEQUENCE</scope>
    <source>
        <strain evidence="6">DSM 9790</strain>
    </source>
</reference>
<keyword evidence="2" id="KW-0813">Transport</keyword>
<comment type="similarity">
    <text evidence="1">Belongs to the ABC transporter superfamily.</text>
</comment>
<dbReference type="eggNOG" id="arCOG07874">
    <property type="taxonomic scope" value="Archaea"/>
</dbReference>
<protein>
    <submittedName>
        <fullName evidence="6 7">ABC transporter</fullName>
    </submittedName>
</protein>
<evidence type="ECO:0000259" key="5">
    <source>
        <dbReference type="PROSITE" id="PS50893"/>
    </source>
</evidence>
<evidence type="ECO:0000256" key="2">
    <source>
        <dbReference type="ARBA" id="ARBA00022448"/>
    </source>
</evidence>
<dbReference type="InterPro" id="IPR017871">
    <property type="entry name" value="ABC_transporter-like_CS"/>
</dbReference>
<dbReference type="InterPro" id="IPR050319">
    <property type="entry name" value="ABC_transp_ATP-bind"/>
</dbReference>
<evidence type="ECO:0000313" key="8">
    <source>
        <dbReference type="Proteomes" id="UP000000438"/>
    </source>
</evidence>
<dbReference type="InterPro" id="IPR003593">
    <property type="entry name" value="AAA+_ATPase"/>
</dbReference>
<gene>
    <name evidence="6" type="ordered locus">PTO0764</name>
    <name evidence="7" type="ORF">SAMN02745355_0220</name>
</gene>
<dbReference type="EMBL" id="FWYE01000001">
    <property type="protein sequence ID" value="SMD30342.1"/>
    <property type="molecule type" value="Genomic_DNA"/>
</dbReference>
<dbReference type="PATRIC" id="fig|263820.9.peg.799"/>
<evidence type="ECO:0000256" key="4">
    <source>
        <dbReference type="ARBA" id="ARBA00022840"/>
    </source>
</evidence>
<dbReference type="Proteomes" id="UP000192315">
    <property type="component" value="Unassembled WGS sequence"/>
</dbReference>
<reference evidence="7 9" key="3">
    <citation type="submission" date="2017-04" db="EMBL/GenBank/DDBJ databases">
        <authorList>
            <person name="Varghese N."/>
            <person name="Submissions S."/>
        </authorList>
    </citation>
    <scope>NUCLEOTIDE SEQUENCE [LARGE SCALE GENOMIC DNA]</scope>
    <source>
        <strain evidence="7 9">DSM 9789</strain>
    </source>
</reference>
<keyword evidence="3" id="KW-0547">Nucleotide-binding</keyword>
<dbReference type="KEGG" id="pto:PTO0764"/>
<dbReference type="InterPro" id="IPR027417">
    <property type="entry name" value="P-loop_NTPase"/>
</dbReference>
<dbReference type="AlphaFoldDB" id="Q6L103"/>
<sequence length="238" mass="27605">MIEIKNVDKYYIKKGILKRDVFYALKDVNISFYPGKIYSIFGKSGSGKTTLANIISGYKKPDKGSVLYKNGIKIRYVFQDPYISLNITKDVKWHIETSAGLNNIDLNYAWYIFNSTGLDKDLYEYRSVESLSGGERQLLAFAMAYLQKPDVIVLDEAFSYLDTLNLRRVFEVLKRTKNNILYIYFDNDINRCLFLSDFIYVLNNGSLVESGTPDMMIKNPGAFMRNIIEKMPDYRKRI</sequence>
<evidence type="ECO:0000313" key="6">
    <source>
        <dbReference type="EMBL" id="AAT43349.1"/>
    </source>
</evidence>
<evidence type="ECO:0000313" key="7">
    <source>
        <dbReference type="EMBL" id="SMD30342.1"/>
    </source>
</evidence>
<dbReference type="HOGENOM" id="CLU_000604_1_23_2"/>
<evidence type="ECO:0000313" key="9">
    <source>
        <dbReference type="Proteomes" id="UP000192315"/>
    </source>
</evidence>
<organism evidence="6 8">
    <name type="scientific">Picrophilus torridus (strain ATCC 700027 / DSM 9790 / JCM 10055 / NBRC 100828 / KAW 2/3)</name>
    <dbReference type="NCBI Taxonomy" id="1122961"/>
    <lineage>
        <taxon>Archaea</taxon>
        <taxon>Methanobacteriati</taxon>
        <taxon>Thermoplasmatota</taxon>
        <taxon>Thermoplasmata</taxon>
        <taxon>Thermoplasmatales</taxon>
        <taxon>Picrophilaceae</taxon>
        <taxon>Picrophilus</taxon>
    </lineage>
</organism>
<dbReference type="Gene3D" id="3.40.50.300">
    <property type="entry name" value="P-loop containing nucleotide triphosphate hydrolases"/>
    <property type="match status" value="1"/>
</dbReference>
<dbReference type="GO" id="GO:0016887">
    <property type="term" value="F:ATP hydrolysis activity"/>
    <property type="evidence" value="ECO:0007669"/>
    <property type="project" value="InterPro"/>
</dbReference>
<reference evidence="6 8" key="1">
    <citation type="journal article" date="2004" name="Proc. Natl. Acad. Sci. U.S.A.">
        <title>Genome sequence of Picrophilus torridus and its implications for life around pH 0.</title>
        <authorList>
            <person name="Futterer O."/>
            <person name="Angelov A."/>
            <person name="Liesegang H."/>
            <person name="Gottschalk G."/>
            <person name="Schleper C."/>
            <person name="Schepers B."/>
            <person name="Dock C."/>
            <person name="Antranikian G."/>
            <person name="Liebl W."/>
        </authorList>
    </citation>
    <scope>NUCLEOTIDE SEQUENCE [LARGE SCALE GENOMIC DNA]</scope>
    <source>
        <strain evidence="8">ATCC 700027 / DSM 9790 / JCM 10055 / NBRC 100828</strain>
        <strain evidence="6">DSM 9790</strain>
    </source>
</reference>
<dbReference type="InterPro" id="IPR003439">
    <property type="entry name" value="ABC_transporter-like_ATP-bd"/>
</dbReference>
<dbReference type="RefSeq" id="WP_011177565.1">
    <property type="nucleotide sequence ID" value="NC_005877.1"/>
</dbReference>
<dbReference type="SUPFAM" id="SSF52540">
    <property type="entry name" value="P-loop containing nucleoside triphosphate hydrolases"/>
    <property type="match status" value="1"/>
</dbReference>
<dbReference type="EMBL" id="AE017261">
    <property type="protein sequence ID" value="AAT43349.1"/>
    <property type="molecule type" value="Genomic_DNA"/>
</dbReference>
<accession>A0A8G2L6Q8</accession>
<keyword evidence="9" id="KW-1185">Reference proteome</keyword>
<dbReference type="PaxDb" id="263820-PTO0764"/>
<proteinExistence type="inferred from homology"/>
<dbReference type="PROSITE" id="PS50893">
    <property type="entry name" value="ABC_TRANSPORTER_2"/>
    <property type="match status" value="1"/>
</dbReference>
<dbReference type="STRING" id="263820.PTO0764"/>
<dbReference type="Pfam" id="PF00005">
    <property type="entry name" value="ABC_tran"/>
    <property type="match status" value="1"/>
</dbReference>
<dbReference type="PANTHER" id="PTHR43776">
    <property type="entry name" value="TRANSPORT ATP-BINDING PROTEIN"/>
    <property type="match status" value="1"/>
</dbReference>
<name>Q6L103_PICTO</name>
<dbReference type="PANTHER" id="PTHR43776:SF7">
    <property type="entry name" value="D,D-DIPEPTIDE TRANSPORT ATP-BINDING PROTEIN DDPF-RELATED"/>
    <property type="match status" value="1"/>
</dbReference>
<feature type="domain" description="ABC transporter" evidence="5">
    <location>
        <begin position="2"/>
        <end position="229"/>
    </location>
</feature>
<dbReference type="InParanoid" id="Q6L103"/>
<dbReference type="PROSITE" id="PS00211">
    <property type="entry name" value="ABC_TRANSPORTER_1"/>
    <property type="match status" value="1"/>
</dbReference>
<evidence type="ECO:0000256" key="3">
    <source>
        <dbReference type="ARBA" id="ARBA00022741"/>
    </source>
</evidence>